<name>A0ACD3AP69_9AGAR</name>
<evidence type="ECO:0000313" key="2">
    <source>
        <dbReference type="Proteomes" id="UP000308600"/>
    </source>
</evidence>
<sequence length="73" mass="7571">QGSVFSAIGRGISAVVGAIANVIMTIVNGVTTVLVTICDLITDCLCCRCCGSGSSRSRSTGRRRFGRRNAAAY</sequence>
<evidence type="ECO:0000313" key="1">
    <source>
        <dbReference type="EMBL" id="TFK67307.1"/>
    </source>
</evidence>
<proteinExistence type="predicted"/>
<protein>
    <submittedName>
        <fullName evidence="1">Uncharacterized protein</fullName>
    </submittedName>
</protein>
<dbReference type="EMBL" id="ML208379">
    <property type="protein sequence ID" value="TFK67307.1"/>
    <property type="molecule type" value="Genomic_DNA"/>
</dbReference>
<feature type="non-terminal residue" evidence="1">
    <location>
        <position position="1"/>
    </location>
</feature>
<accession>A0ACD3AP69</accession>
<keyword evidence="2" id="KW-1185">Reference proteome</keyword>
<gene>
    <name evidence="1" type="ORF">BDN72DRAFT_770850</name>
</gene>
<dbReference type="Proteomes" id="UP000308600">
    <property type="component" value="Unassembled WGS sequence"/>
</dbReference>
<reference evidence="1 2" key="1">
    <citation type="journal article" date="2019" name="Nat. Ecol. Evol.">
        <title>Megaphylogeny resolves global patterns of mushroom evolution.</title>
        <authorList>
            <person name="Varga T."/>
            <person name="Krizsan K."/>
            <person name="Foldi C."/>
            <person name="Dima B."/>
            <person name="Sanchez-Garcia M."/>
            <person name="Sanchez-Ramirez S."/>
            <person name="Szollosi G.J."/>
            <person name="Szarkandi J.G."/>
            <person name="Papp V."/>
            <person name="Albert L."/>
            <person name="Andreopoulos W."/>
            <person name="Angelini C."/>
            <person name="Antonin V."/>
            <person name="Barry K.W."/>
            <person name="Bougher N.L."/>
            <person name="Buchanan P."/>
            <person name="Buyck B."/>
            <person name="Bense V."/>
            <person name="Catcheside P."/>
            <person name="Chovatia M."/>
            <person name="Cooper J."/>
            <person name="Damon W."/>
            <person name="Desjardin D."/>
            <person name="Finy P."/>
            <person name="Geml J."/>
            <person name="Haridas S."/>
            <person name="Hughes K."/>
            <person name="Justo A."/>
            <person name="Karasinski D."/>
            <person name="Kautmanova I."/>
            <person name="Kiss B."/>
            <person name="Kocsube S."/>
            <person name="Kotiranta H."/>
            <person name="LaButti K.M."/>
            <person name="Lechner B.E."/>
            <person name="Liimatainen K."/>
            <person name="Lipzen A."/>
            <person name="Lukacs Z."/>
            <person name="Mihaltcheva S."/>
            <person name="Morgado L.N."/>
            <person name="Niskanen T."/>
            <person name="Noordeloos M.E."/>
            <person name="Ohm R.A."/>
            <person name="Ortiz-Santana B."/>
            <person name="Ovrebo C."/>
            <person name="Racz N."/>
            <person name="Riley R."/>
            <person name="Savchenko A."/>
            <person name="Shiryaev A."/>
            <person name="Soop K."/>
            <person name="Spirin V."/>
            <person name="Szebenyi C."/>
            <person name="Tomsovsky M."/>
            <person name="Tulloss R.E."/>
            <person name="Uehling J."/>
            <person name="Grigoriev I.V."/>
            <person name="Vagvolgyi C."/>
            <person name="Papp T."/>
            <person name="Martin F.M."/>
            <person name="Miettinen O."/>
            <person name="Hibbett D.S."/>
            <person name="Nagy L.G."/>
        </authorList>
    </citation>
    <scope>NUCLEOTIDE SEQUENCE [LARGE SCALE GENOMIC DNA]</scope>
    <source>
        <strain evidence="1 2">NL-1719</strain>
    </source>
</reference>
<organism evidence="1 2">
    <name type="scientific">Pluteus cervinus</name>
    <dbReference type="NCBI Taxonomy" id="181527"/>
    <lineage>
        <taxon>Eukaryota</taxon>
        <taxon>Fungi</taxon>
        <taxon>Dikarya</taxon>
        <taxon>Basidiomycota</taxon>
        <taxon>Agaricomycotina</taxon>
        <taxon>Agaricomycetes</taxon>
        <taxon>Agaricomycetidae</taxon>
        <taxon>Agaricales</taxon>
        <taxon>Pluteineae</taxon>
        <taxon>Pluteaceae</taxon>
        <taxon>Pluteus</taxon>
    </lineage>
</organism>